<gene>
    <name evidence="4" type="ORF">SAMN05216241_102157</name>
</gene>
<sequence length="127" mass="13368">MADSTQVEIDAADGAATGATGLLISDNAAKQIAKLREQEGDQALMLRVSVGGGGCSGFQYSFDFDRTVNDDDRTFHNGDVTVVVDEVSLELLAGSQIDYKQELIGSYFEINNPNASSSCGCGSSFSI</sequence>
<dbReference type="InterPro" id="IPR017870">
    <property type="entry name" value="FeS_cluster_insertion_CS"/>
</dbReference>
<keyword evidence="2" id="KW-0408">Iron</keyword>
<dbReference type="FunFam" id="2.60.300.12:FF:000006">
    <property type="entry name" value="Iron-sulfur cluster assembly 2 mitochondrial"/>
    <property type="match status" value="1"/>
</dbReference>
<dbReference type="Proteomes" id="UP000199415">
    <property type="component" value="Unassembled WGS sequence"/>
</dbReference>
<dbReference type="PANTHER" id="PTHR43011:SF1">
    <property type="entry name" value="IRON-SULFUR CLUSTER ASSEMBLY 2 HOMOLOG, MITOCHONDRIAL"/>
    <property type="match status" value="1"/>
</dbReference>
<dbReference type="NCBIfam" id="TIGR00049">
    <property type="entry name" value="iron-sulfur cluster assembly accessory protein"/>
    <property type="match status" value="1"/>
</dbReference>
<evidence type="ECO:0000256" key="1">
    <source>
        <dbReference type="ARBA" id="ARBA00022723"/>
    </source>
</evidence>
<dbReference type="STRING" id="1082479.SAMN05216241_102157"/>
<dbReference type="GO" id="GO:0051539">
    <property type="term" value="F:4 iron, 4 sulfur cluster binding"/>
    <property type="evidence" value="ECO:0007669"/>
    <property type="project" value="TreeGrafter"/>
</dbReference>
<dbReference type="EMBL" id="FNCE01000002">
    <property type="protein sequence ID" value="SDF72946.1"/>
    <property type="molecule type" value="Genomic_DNA"/>
</dbReference>
<reference evidence="4 5" key="1">
    <citation type="submission" date="2016-10" db="EMBL/GenBank/DDBJ databases">
        <authorList>
            <person name="de Groot N.N."/>
        </authorList>
    </citation>
    <scope>NUCLEOTIDE SEQUENCE [LARGE SCALE GENOMIC DNA]</scope>
    <source>
        <strain evidence="4 5">DSM 25584</strain>
    </source>
</reference>
<dbReference type="PROSITE" id="PS01152">
    <property type="entry name" value="HESB"/>
    <property type="match status" value="1"/>
</dbReference>
<keyword evidence="5" id="KW-1185">Reference proteome</keyword>
<proteinExistence type="predicted"/>
<dbReference type="InterPro" id="IPR000361">
    <property type="entry name" value="ATAP_core_dom"/>
</dbReference>
<dbReference type="GO" id="GO:0051537">
    <property type="term" value="F:2 iron, 2 sulfur cluster binding"/>
    <property type="evidence" value="ECO:0007669"/>
    <property type="project" value="TreeGrafter"/>
</dbReference>
<keyword evidence="1" id="KW-0479">Metal-binding</keyword>
<dbReference type="NCBIfam" id="NF010147">
    <property type="entry name" value="PRK13623.1"/>
    <property type="match status" value="1"/>
</dbReference>
<evidence type="ECO:0000313" key="5">
    <source>
        <dbReference type="Proteomes" id="UP000199415"/>
    </source>
</evidence>
<accession>A0A1G7NG52</accession>
<dbReference type="PANTHER" id="PTHR43011">
    <property type="entry name" value="IRON-SULFUR CLUSTER ASSEMBLY 2 HOMOLOG, MITOCHONDRIAL"/>
    <property type="match status" value="1"/>
</dbReference>
<dbReference type="AlphaFoldDB" id="A0A1G7NG52"/>
<dbReference type="Pfam" id="PF01521">
    <property type="entry name" value="Fe-S_biosyn"/>
    <property type="match status" value="1"/>
</dbReference>
<dbReference type="SUPFAM" id="SSF89360">
    <property type="entry name" value="HesB-like domain"/>
    <property type="match status" value="1"/>
</dbReference>
<evidence type="ECO:0000256" key="2">
    <source>
        <dbReference type="ARBA" id="ARBA00023004"/>
    </source>
</evidence>
<dbReference type="GO" id="GO:1990229">
    <property type="term" value="C:iron-sulfur cluster assembly complex"/>
    <property type="evidence" value="ECO:0007669"/>
    <property type="project" value="UniProtKB-ARBA"/>
</dbReference>
<organism evidence="4 5">
    <name type="scientific">Limimonas halophila</name>
    <dbReference type="NCBI Taxonomy" id="1082479"/>
    <lineage>
        <taxon>Bacteria</taxon>
        <taxon>Pseudomonadati</taxon>
        <taxon>Pseudomonadota</taxon>
        <taxon>Alphaproteobacteria</taxon>
        <taxon>Rhodospirillales</taxon>
        <taxon>Rhodovibrionaceae</taxon>
        <taxon>Limimonas</taxon>
    </lineage>
</organism>
<evidence type="ECO:0000313" key="4">
    <source>
        <dbReference type="EMBL" id="SDF72946.1"/>
    </source>
</evidence>
<dbReference type="GO" id="GO:0005506">
    <property type="term" value="F:iron ion binding"/>
    <property type="evidence" value="ECO:0007669"/>
    <property type="project" value="TreeGrafter"/>
</dbReference>
<evidence type="ECO:0000259" key="3">
    <source>
        <dbReference type="Pfam" id="PF01521"/>
    </source>
</evidence>
<dbReference type="InterPro" id="IPR016092">
    <property type="entry name" value="ATAP"/>
</dbReference>
<dbReference type="Gene3D" id="2.60.300.12">
    <property type="entry name" value="HesB-like domain"/>
    <property type="match status" value="1"/>
</dbReference>
<name>A0A1G7NG52_9PROT</name>
<feature type="domain" description="Core" evidence="3">
    <location>
        <begin position="23"/>
        <end position="122"/>
    </location>
</feature>
<dbReference type="InterPro" id="IPR035903">
    <property type="entry name" value="HesB-like_dom_sf"/>
</dbReference>
<dbReference type="GO" id="GO:0016226">
    <property type="term" value="P:iron-sulfur cluster assembly"/>
    <property type="evidence" value="ECO:0007669"/>
    <property type="project" value="InterPro"/>
</dbReference>
<protein>
    <submittedName>
        <fullName evidence="4">Iron-sulfur cluster insertion protein</fullName>
    </submittedName>
</protein>